<gene>
    <name evidence="3" type="primary">Dvir\GJ26799</name>
    <name evidence="3" type="ORF">Dvir_GJ26799</name>
</gene>
<dbReference type="Pfam" id="PF15860">
    <property type="entry name" value="DUF4728"/>
    <property type="match status" value="1"/>
</dbReference>
<feature type="transmembrane region" description="Helical" evidence="2">
    <location>
        <begin position="55"/>
        <end position="79"/>
    </location>
</feature>
<dbReference type="OrthoDB" id="7871303at2759"/>
<protein>
    <submittedName>
        <fullName evidence="3">Uncharacterized protein, isoform B</fullName>
    </submittedName>
</protein>
<evidence type="ECO:0000313" key="4">
    <source>
        <dbReference type="Proteomes" id="UP000008792"/>
    </source>
</evidence>
<feature type="region of interest" description="Disordered" evidence="1">
    <location>
        <begin position="157"/>
        <end position="241"/>
    </location>
</feature>
<accession>A0A0Q9WRI2</accession>
<feature type="compositionally biased region" description="Polar residues" evidence="1">
    <location>
        <begin position="170"/>
        <end position="182"/>
    </location>
</feature>
<feature type="compositionally biased region" description="Basic and acidic residues" evidence="1">
    <location>
        <begin position="227"/>
        <end position="241"/>
    </location>
</feature>
<evidence type="ECO:0000313" key="3">
    <source>
        <dbReference type="EMBL" id="KRF84775.1"/>
    </source>
</evidence>
<dbReference type="Proteomes" id="UP000008792">
    <property type="component" value="Unassembled WGS sequence"/>
</dbReference>
<feature type="transmembrane region" description="Helical" evidence="2">
    <location>
        <begin position="86"/>
        <end position="107"/>
    </location>
</feature>
<keyword evidence="2" id="KW-1133">Transmembrane helix</keyword>
<proteinExistence type="predicted"/>
<feature type="transmembrane region" description="Helical" evidence="2">
    <location>
        <begin position="119"/>
        <end position="140"/>
    </location>
</feature>
<reference evidence="3 4" key="1">
    <citation type="journal article" date="2007" name="Nature">
        <title>Evolution of genes and genomes on the Drosophila phylogeny.</title>
        <authorList>
            <consortium name="Drosophila 12 Genomes Consortium"/>
            <person name="Clark A.G."/>
            <person name="Eisen M.B."/>
            <person name="Smith D.R."/>
            <person name="Bergman C.M."/>
            <person name="Oliver B."/>
            <person name="Markow T.A."/>
            <person name="Kaufman T.C."/>
            <person name="Kellis M."/>
            <person name="Gelbart W."/>
            <person name="Iyer V.N."/>
            <person name="Pollard D.A."/>
            <person name="Sackton T.B."/>
            <person name="Larracuente A.M."/>
            <person name="Singh N.D."/>
            <person name="Abad J.P."/>
            <person name="Abt D.N."/>
            <person name="Adryan B."/>
            <person name="Aguade M."/>
            <person name="Akashi H."/>
            <person name="Anderson W.W."/>
            <person name="Aquadro C.F."/>
            <person name="Ardell D.H."/>
            <person name="Arguello R."/>
            <person name="Artieri C.G."/>
            <person name="Barbash D.A."/>
            <person name="Barker D."/>
            <person name="Barsanti P."/>
            <person name="Batterham P."/>
            <person name="Batzoglou S."/>
            <person name="Begun D."/>
            <person name="Bhutkar A."/>
            <person name="Blanco E."/>
            <person name="Bosak S.A."/>
            <person name="Bradley R.K."/>
            <person name="Brand A.D."/>
            <person name="Brent M.R."/>
            <person name="Brooks A.N."/>
            <person name="Brown R.H."/>
            <person name="Butlin R.K."/>
            <person name="Caggese C."/>
            <person name="Calvi B.R."/>
            <person name="Bernardo de Carvalho A."/>
            <person name="Caspi A."/>
            <person name="Castrezana S."/>
            <person name="Celniker S.E."/>
            <person name="Chang J.L."/>
            <person name="Chapple C."/>
            <person name="Chatterji S."/>
            <person name="Chinwalla A."/>
            <person name="Civetta A."/>
            <person name="Clifton S.W."/>
            <person name="Comeron J.M."/>
            <person name="Costello J.C."/>
            <person name="Coyne J.A."/>
            <person name="Daub J."/>
            <person name="David R.G."/>
            <person name="Delcher A.L."/>
            <person name="Delehaunty K."/>
            <person name="Do C.B."/>
            <person name="Ebling H."/>
            <person name="Edwards K."/>
            <person name="Eickbush T."/>
            <person name="Evans J.D."/>
            <person name="Filipski A."/>
            <person name="Findeiss S."/>
            <person name="Freyhult E."/>
            <person name="Fulton L."/>
            <person name="Fulton R."/>
            <person name="Garcia A.C."/>
            <person name="Gardiner A."/>
            <person name="Garfield D.A."/>
            <person name="Garvin B.E."/>
            <person name="Gibson G."/>
            <person name="Gilbert D."/>
            <person name="Gnerre S."/>
            <person name="Godfrey J."/>
            <person name="Good R."/>
            <person name="Gotea V."/>
            <person name="Gravely B."/>
            <person name="Greenberg A.J."/>
            <person name="Griffiths-Jones S."/>
            <person name="Gross S."/>
            <person name="Guigo R."/>
            <person name="Gustafson E.A."/>
            <person name="Haerty W."/>
            <person name="Hahn M.W."/>
            <person name="Halligan D.L."/>
            <person name="Halpern A.L."/>
            <person name="Halter G.M."/>
            <person name="Han M.V."/>
            <person name="Heger A."/>
            <person name="Hillier L."/>
            <person name="Hinrichs A.S."/>
            <person name="Holmes I."/>
            <person name="Hoskins R.A."/>
            <person name="Hubisz M.J."/>
            <person name="Hultmark D."/>
            <person name="Huntley M.A."/>
            <person name="Jaffe D.B."/>
            <person name="Jagadeeshan S."/>
            <person name="Jeck W.R."/>
            <person name="Johnson J."/>
            <person name="Jones C.D."/>
            <person name="Jordan W.C."/>
            <person name="Karpen G.H."/>
            <person name="Kataoka E."/>
            <person name="Keightley P.D."/>
            <person name="Kheradpour P."/>
            <person name="Kirkness E.F."/>
            <person name="Koerich L.B."/>
            <person name="Kristiansen K."/>
            <person name="Kudrna D."/>
            <person name="Kulathinal R.J."/>
            <person name="Kumar S."/>
            <person name="Kwok R."/>
            <person name="Lander E."/>
            <person name="Langley C.H."/>
            <person name="Lapoint R."/>
            <person name="Lazzaro B.P."/>
            <person name="Lee S.J."/>
            <person name="Levesque L."/>
            <person name="Li R."/>
            <person name="Lin C.F."/>
            <person name="Lin M.F."/>
            <person name="Lindblad-Toh K."/>
            <person name="Llopart A."/>
            <person name="Long M."/>
            <person name="Low L."/>
            <person name="Lozovsky E."/>
            <person name="Lu J."/>
            <person name="Luo M."/>
            <person name="Machado C.A."/>
            <person name="Makalowski W."/>
            <person name="Marzo M."/>
            <person name="Matsuda M."/>
            <person name="Matzkin L."/>
            <person name="McAllister B."/>
            <person name="McBride C.S."/>
            <person name="McKernan B."/>
            <person name="McKernan K."/>
            <person name="Mendez-Lago M."/>
            <person name="Minx P."/>
            <person name="Mollenhauer M.U."/>
            <person name="Montooth K."/>
            <person name="Mount S.M."/>
            <person name="Mu X."/>
            <person name="Myers E."/>
            <person name="Negre B."/>
            <person name="Newfeld S."/>
            <person name="Nielsen R."/>
            <person name="Noor M.A."/>
            <person name="O'Grady P."/>
            <person name="Pachter L."/>
            <person name="Papaceit M."/>
            <person name="Parisi M.J."/>
            <person name="Parisi M."/>
            <person name="Parts L."/>
            <person name="Pedersen J.S."/>
            <person name="Pesole G."/>
            <person name="Phillippy A.M."/>
            <person name="Ponting C.P."/>
            <person name="Pop M."/>
            <person name="Porcelli D."/>
            <person name="Powell J.R."/>
            <person name="Prohaska S."/>
            <person name="Pruitt K."/>
            <person name="Puig M."/>
            <person name="Quesneville H."/>
            <person name="Ram K.R."/>
            <person name="Rand D."/>
            <person name="Rasmussen M.D."/>
            <person name="Reed L.K."/>
            <person name="Reenan R."/>
            <person name="Reily A."/>
            <person name="Remington K.A."/>
            <person name="Rieger T.T."/>
            <person name="Ritchie M.G."/>
            <person name="Robin C."/>
            <person name="Rogers Y.H."/>
            <person name="Rohde C."/>
            <person name="Rozas J."/>
            <person name="Rubenfield M.J."/>
            <person name="Ruiz A."/>
            <person name="Russo S."/>
            <person name="Salzberg S.L."/>
            <person name="Sanchez-Gracia A."/>
            <person name="Saranga D.J."/>
            <person name="Sato H."/>
            <person name="Schaeffer S.W."/>
            <person name="Schatz M.C."/>
            <person name="Schlenke T."/>
            <person name="Schwartz R."/>
            <person name="Segarra C."/>
            <person name="Singh R.S."/>
            <person name="Sirot L."/>
            <person name="Sirota M."/>
            <person name="Sisneros N.B."/>
            <person name="Smith C.D."/>
            <person name="Smith T.F."/>
            <person name="Spieth J."/>
            <person name="Stage D.E."/>
            <person name="Stark A."/>
            <person name="Stephan W."/>
            <person name="Strausberg R.L."/>
            <person name="Strempel S."/>
            <person name="Sturgill D."/>
            <person name="Sutton G."/>
            <person name="Sutton G.G."/>
            <person name="Tao W."/>
            <person name="Teichmann S."/>
            <person name="Tobari Y.N."/>
            <person name="Tomimura Y."/>
            <person name="Tsolas J.M."/>
            <person name="Valente V.L."/>
            <person name="Venter E."/>
            <person name="Venter J.C."/>
            <person name="Vicario S."/>
            <person name="Vieira F.G."/>
            <person name="Vilella A.J."/>
            <person name="Villasante A."/>
            <person name="Walenz B."/>
            <person name="Wang J."/>
            <person name="Wasserman M."/>
            <person name="Watts T."/>
            <person name="Wilson D."/>
            <person name="Wilson R.K."/>
            <person name="Wing R.A."/>
            <person name="Wolfner M.F."/>
            <person name="Wong A."/>
            <person name="Wong G.K."/>
            <person name="Wu C.I."/>
            <person name="Wu G."/>
            <person name="Yamamoto D."/>
            <person name="Yang H.P."/>
            <person name="Yang S.P."/>
            <person name="Yorke J.A."/>
            <person name="Yoshida K."/>
            <person name="Zdobnov E."/>
            <person name="Zhang P."/>
            <person name="Zhang Y."/>
            <person name="Zimin A.V."/>
            <person name="Baldwin J."/>
            <person name="Abdouelleil A."/>
            <person name="Abdulkadir J."/>
            <person name="Abebe A."/>
            <person name="Abera B."/>
            <person name="Abreu J."/>
            <person name="Acer S.C."/>
            <person name="Aftuck L."/>
            <person name="Alexander A."/>
            <person name="An P."/>
            <person name="Anderson E."/>
            <person name="Anderson S."/>
            <person name="Arachi H."/>
            <person name="Azer M."/>
            <person name="Bachantsang P."/>
            <person name="Barry A."/>
            <person name="Bayul T."/>
            <person name="Berlin A."/>
            <person name="Bessette D."/>
            <person name="Bloom T."/>
            <person name="Blye J."/>
            <person name="Boguslavskiy L."/>
            <person name="Bonnet C."/>
            <person name="Boukhgalter B."/>
            <person name="Bourzgui I."/>
            <person name="Brown A."/>
            <person name="Cahill P."/>
            <person name="Channer S."/>
            <person name="Cheshatsang Y."/>
            <person name="Chuda L."/>
            <person name="Citroen M."/>
            <person name="Collymore A."/>
            <person name="Cooke P."/>
            <person name="Costello M."/>
            <person name="D'Aco K."/>
            <person name="Daza R."/>
            <person name="De Haan G."/>
            <person name="DeGray S."/>
            <person name="DeMaso C."/>
            <person name="Dhargay N."/>
            <person name="Dooley K."/>
            <person name="Dooley E."/>
            <person name="Doricent M."/>
            <person name="Dorje P."/>
            <person name="Dorjee K."/>
            <person name="Dupes A."/>
            <person name="Elong R."/>
            <person name="Falk J."/>
            <person name="Farina A."/>
            <person name="Faro S."/>
            <person name="Ferguson D."/>
            <person name="Fisher S."/>
            <person name="Foley C.D."/>
            <person name="Franke A."/>
            <person name="Friedrich D."/>
            <person name="Gadbois L."/>
            <person name="Gearin G."/>
            <person name="Gearin C.R."/>
            <person name="Giannoukos G."/>
            <person name="Goode T."/>
            <person name="Graham J."/>
            <person name="Grandbois E."/>
            <person name="Grewal S."/>
            <person name="Gyaltsen K."/>
            <person name="Hafez N."/>
            <person name="Hagos B."/>
            <person name="Hall J."/>
            <person name="Henson C."/>
            <person name="Hollinger A."/>
            <person name="Honan T."/>
            <person name="Huard M.D."/>
            <person name="Hughes L."/>
            <person name="Hurhula B."/>
            <person name="Husby M.E."/>
            <person name="Kamat A."/>
            <person name="Kanga B."/>
            <person name="Kashin S."/>
            <person name="Khazanovich D."/>
            <person name="Kisner P."/>
            <person name="Lance K."/>
            <person name="Lara M."/>
            <person name="Lee W."/>
            <person name="Lennon N."/>
            <person name="Letendre F."/>
            <person name="LeVine R."/>
            <person name="Lipovsky A."/>
            <person name="Liu X."/>
            <person name="Liu J."/>
            <person name="Liu S."/>
            <person name="Lokyitsang T."/>
            <person name="Lokyitsang Y."/>
            <person name="Lubonja R."/>
            <person name="Lui A."/>
            <person name="MacDonald P."/>
            <person name="Magnisalis V."/>
            <person name="Maru K."/>
            <person name="Matthews C."/>
            <person name="McCusker W."/>
            <person name="McDonough S."/>
            <person name="Mehta T."/>
            <person name="Meldrim J."/>
            <person name="Meneus L."/>
            <person name="Mihai O."/>
            <person name="Mihalev A."/>
            <person name="Mihova T."/>
            <person name="Mittelman R."/>
            <person name="Mlenga V."/>
            <person name="Montmayeur A."/>
            <person name="Mulrain L."/>
            <person name="Navidi A."/>
            <person name="Naylor J."/>
            <person name="Negash T."/>
            <person name="Nguyen T."/>
            <person name="Nguyen N."/>
            <person name="Nicol R."/>
            <person name="Norbu C."/>
            <person name="Norbu N."/>
            <person name="Novod N."/>
            <person name="O'Neill B."/>
            <person name="Osman S."/>
            <person name="Markiewicz E."/>
            <person name="Oyono O.L."/>
            <person name="Patti C."/>
            <person name="Phunkhang P."/>
            <person name="Pierre F."/>
            <person name="Priest M."/>
            <person name="Raghuraman S."/>
            <person name="Rege F."/>
            <person name="Reyes R."/>
            <person name="Rise C."/>
            <person name="Rogov P."/>
            <person name="Ross K."/>
            <person name="Ryan E."/>
            <person name="Settipalli S."/>
            <person name="Shea T."/>
            <person name="Sherpa N."/>
            <person name="Shi L."/>
            <person name="Shih D."/>
            <person name="Sparrow T."/>
            <person name="Spaulding J."/>
            <person name="Stalker J."/>
            <person name="Stange-Thomann N."/>
            <person name="Stavropoulos S."/>
            <person name="Stone C."/>
            <person name="Strader C."/>
            <person name="Tesfaye S."/>
            <person name="Thomson T."/>
            <person name="Thoulutsang Y."/>
            <person name="Thoulutsang D."/>
            <person name="Topham K."/>
            <person name="Topping I."/>
            <person name="Tsamla T."/>
            <person name="Vassiliev H."/>
            <person name="Vo A."/>
            <person name="Wangchuk T."/>
            <person name="Wangdi T."/>
            <person name="Weiand M."/>
            <person name="Wilkinson J."/>
            <person name="Wilson A."/>
            <person name="Yadav S."/>
            <person name="Young G."/>
            <person name="Yu Q."/>
            <person name="Zembek L."/>
            <person name="Zhong D."/>
            <person name="Zimmer A."/>
            <person name="Zwirko Z."/>
            <person name="Jaffe D.B."/>
            <person name="Alvarez P."/>
            <person name="Brockman W."/>
            <person name="Butler J."/>
            <person name="Chin C."/>
            <person name="Gnerre S."/>
            <person name="Grabherr M."/>
            <person name="Kleber M."/>
            <person name="Mauceli E."/>
            <person name="MacCallum I."/>
        </authorList>
    </citation>
    <scope>NUCLEOTIDE SEQUENCE [LARGE SCALE GENOMIC DNA]</scope>
    <source>
        <strain evidence="4">Tucson 15010-1051.87</strain>
    </source>
</reference>
<organism evidence="3 4">
    <name type="scientific">Drosophila virilis</name>
    <name type="common">Fruit fly</name>
    <dbReference type="NCBI Taxonomy" id="7244"/>
    <lineage>
        <taxon>Eukaryota</taxon>
        <taxon>Metazoa</taxon>
        <taxon>Ecdysozoa</taxon>
        <taxon>Arthropoda</taxon>
        <taxon>Hexapoda</taxon>
        <taxon>Insecta</taxon>
        <taxon>Pterygota</taxon>
        <taxon>Neoptera</taxon>
        <taxon>Endopterygota</taxon>
        <taxon>Diptera</taxon>
        <taxon>Brachycera</taxon>
        <taxon>Muscomorpha</taxon>
        <taxon>Ephydroidea</taxon>
        <taxon>Drosophilidae</taxon>
        <taxon>Drosophila</taxon>
    </lineage>
</organism>
<dbReference type="KEGG" id="dvi:26531569"/>
<sequence length="241" mass="28180">MEDQQSENIPIDDECDSPIGISLLQICYFIALFDFAQSIYFLAQSTSLLVLNVNLYTMVAFAGSIFWILMVILLIVGLWKRRLRLIICWLIFSIIGIIVDIFFFVWTISISEYVQWPQIIQFTLLYLGIVVEWLCIYIVYRYCLNIVMLSTDREKQDQPNTDHPIELAPSNHQKASSANSRTQKPKKKRAKTIIVKNSSNRSRGFELLKHNDKTDETNFDTPQTLRDSLEKESYKDKRIRH</sequence>
<feature type="compositionally biased region" description="Basic and acidic residues" evidence="1">
    <location>
        <begin position="203"/>
        <end position="216"/>
    </location>
</feature>
<dbReference type="InterPro" id="IPR031720">
    <property type="entry name" value="DUF4728"/>
</dbReference>
<name>A0A0Q9WRI2_DROVI</name>
<dbReference type="EMBL" id="CH940647">
    <property type="protein sequence ID" value="KRF84775.1"/>
    <property type="molecule type" value="Genomic_DNA"/>
</dbReference>
<dbReference type="AlphaFoldDB" id="A0A0Q9WRI2"/>
<keyword evidence="2" id="KW-0812">Transmembrane</keyword>
<evidence type="ECO:0000256" key="2">
    <source>
        <dbReference type="SAM" id="Phobius"/>
    </source>
</evidence>
<evidence type="ECO:0000256" key="1">
    <source>
        <dbReference type="SAM" id="MobiDB-lite"/>
    </source>
</evidence>
<feature type="transmembrane region" description="Helical" evidence="2">
    <location>
        <begin position="21"/>
        <end position="43"/>
    </location>
</feature>
<keyword evidence="2" id="KW-0472">Membrane</keyword>
<dbReference type="InParanoid" id="A0A0Q9WRI2"/>
<keyword evidence="4" id="KW-1185">Reference proteome</keyword>